<keyword evidence="2" id="KW-0067">ATP-binding</keyword>
<dbReference type="STRING" id="1754190.A0A1Y1YXJ1"/>
<keyword evidence="4" id="KW-1185">Reference proteome</keyword>
<dbReference type="Proteomes" id="UP000193920">
    <property type="component" value="Unassembled WGS sequence"/>
</dbReference>
<dbReference type="GO" id="GO:0005524">
    <property type="term" value="F:ATP binding"/>
    <property type="evidence" value="ECO:0007669"/>
    <property type="project" value="UniProtKB-KW"/>
</dbReference>
<sequence>MKPEEGKIVHGDSFSYCSQQAWVQNVTVRDNILFGKEYNEECYERVINLCALTHDLEKFSRW</sequence>
<dbReference type="PANTHER" id="PTHR24223">
    <property type="entry name" value="ATP-BINDING CASSETTE SUB-FAMILY C"/>
    <property type="match status" value="1"/>
</dbReference>
<dbReference type="InterPro" id="IPR050173">
    <property type="entry name" value="ABC_transporter_C-like"/>
</dbReference>
<dbReference type="GO" id="GO:0042626">
    <property type="term" value="F:ATPase-coupled transmembrane transporter activity"/>
    <property type="evidence" value="ECO:0007669"/>
    <property type="project" value="TreeGrafter"/>
</dbReference>
<dbReference type="AlphaFoldDB" id="A0A1Y1YXJ1"/>
<reference evidence="3 4" key="1">
    <citation type="submission" date="2016-08" db="EMBL/GenBank/DDBJ databases">
        <title>A Parts List for Fungal Cellulosomes Revealed by Comparative Genomics.</title>
        <authorList>
            <consortium name="DOE Joint Genome Institute"/>
            <person name="Haitjema C.H."/>
            <person name="Gilmore S.P."/>
            <person name="Henske J.K."/>
            <person name="Solomon K.V."/>
            <person name="De Groot R."/>
            <person name="Kuo A."/>
            <person name="Mondo S.J."/>
            <person name="Salamov A.A."/>
            <person name="Labutti K."/>
            <person name="Zhao Z."/>
            <person name="Chiniquy J."/>
            <person name="Barry K."/>
            <person name="Brewer H.M."/>
            <person name="Purvine S.O."/>
            <person name="Wright A.T."/>
            <person name="Boxma B."/>
            <person name="Van Alen T."/>
            <person name="Hackstein J.H."/>
            <person name="Baker S.E."/>
            <person name="Grigoriev I.V."/>
            <person name="O'Malley M.A."/>
        </authorList>
    </citation>
    <scope>NUCLEOTIDE SEQUENCE [LARGE SCALE GENOMIC DNA]</scope>
    <source>
        <strain evidence="3 4">G1</strain>
    </source>
</reference>
<evidence type="ECO:0000256" key="2">
    <source>
        <dbReference type="ARBA" id="ARBA00022840"/>
    </source>
</evidence>
<comment type="caution">
    <text evidence="3">The sequence shown here is derived from an EMBL/GenBank/DDBJ whole genome shotgun (WGS) entry which is preliminary data.</text>
</comment>
<evidence type="ECO:0000313" key="3">
    <source>
        <dbReference type="EMBL" id="ORY02762.1"/>
    </source>
</evidence>
<name>A0A1Y1YXJ1_9FUNG</name>
<keyword evidence="1" id="KW-0547">Nucleotide-binding</keyword>
<dbReference type="GO" id="GO:0016020">
    <property type="term" value="C:membrane"/>
    <property type="evidence" value="ECO:0007669"/>
    <property type="project" value="TreeGrafter"/>
</dbReference>
<dbReference type="Gene3D" id="3.40.50.300">
    <property type="entry name" value="P-loop containing nucleotide triphosphate hydrolases"/>
    <property type="match status" value="1"/>
</dbReference>
<proteinExistence type="predicted"/>
<organism evidence="3 4">
    <name type="scientific">Neocallimastix californiae</name>
    <dbReference type="NCBI Taxonomy" id="1754190"/>
    <lineage>
        <taxon>Eukaryota</taxon>
        <taxon>Fungi</taxon>
        <taxon>Fungi incertae sedis</taxon>
        <taxon>Chytridiomycota</taxon>
        <taxon>Chytridiomycota incertae sedis</taxon>
        <taxon>Neocallimastigomycetes</taxon>
        <taxon>Neocallimastigales</taxon>
        <taxon>Neocallimastigaceae</taxon>
        <taxon>Neocallimastix</taxon>
    </lineage>
</organism>
<evidence type="ECO:0008006" key="5">
    <source>
        <dbReference type="Google" id="ProtNLM"/>
    </source>
</evidence>
<dbReference type="EMBL" id="MCOG01000485">
    <property type="protein sequence ID" value="ORY02762.1"/>
    <property type="molecule type" value="Genomic_DNA"/>
</dbReference>
<dbReference type="OrthoDB" id="6500128at2759"/>
<protein>
    <recommendedName>
        <fullName evidence="5">ABC transporter domain-containing protein</fullName>
    </recommendedName>
</protein>
<evidence type="ECO:0000256" key="1">
    <source>
        <dbReference type="ARBA" id="ARBA00022741"/>
    </source>
</evidence>
<dbReference type="InterPro" id="IPR027417">
    <property type="entry name" value="P-loop_NTPase"/>
</dbReference>
<gene>
    <name evidence="3" type="ORF">LY90DRAFT_640331</name>
</gene>
<evidence type="ECO:0000313" key="4">
    <source>
        <dbReference type="Proteomes" id="UP000193920"/>
    </source>
</evidence>
<accession>A0A1Y1YXJ1</accession>